<comment type="caution">
    <text evidence="1">The sequence shown here is derived from an EMBL/GenBank/DDBJ whole genome shotgun (WGS) entry which is preliminary data.</text>
</comment>
<keyword evidence="3" id="KW-1185">Reference proteome</keyword>
<dbReference type="Proteomes" id="UP000054843">
    <property type="component" value="Unassembled WGS sequence"/>
</dbReference>
<gene>
    <name evidence="1" type="ORF">T10_2328</name>
    <name evidence="2" type="ORF">T10_3187</name>
</gene>
<evidence type="ECO:0000313" key="1">
    <source>
        <dbReference type="EMBL" id="KRZ64193.1"/>
    </source>
</evidence>
<protein>
    <submittedName>
        <fullName evidence="1">Uncharacterized protein</fullName>
    </submittedName>
</protein>
<dbReference type="EMBL" id="JYDO01000657">
    <property type="protein sequence ID" value="KRZ64925.1"/>
    <property type="molecule type" value="Genomic_DNA"/>
</dbReference>
<name>A0A0V1LXQ5_9BILA</name>
<dbReference type="EMBL" id="JYDO01001380">
    <property type="protein sequence ID" value="KRZ64193.1"/>
    <property type="molecule type" value="Genomic_DNA"/>
</dbReference>
<proteinExistence type="predicted"/>
<dbReference type="AlphaFoldDB" id="A0A0V1LXQ5"/>
<reference evidence="1 3" key="1">
    <citation type="submission" date="2015-01" db="EMBL/GenBank/DDBJ databases">
        <title>Evolution of Trichinella species and genotypes.</title>
        <authorList>
            <person name="Korhonen P.K."/>
            <person name="Edoardo P."/>
            <person name="Giuseppe L.R."/>
            <person name="Gasser R.B."/>
        </authorList>
    </citation>
    <scope>NUCLEOTIDE SEQUENCE [LARGE SCALE GENOMIC DNA]</scope>
    <source>
        <strain evidence="1">ISS1980</strain>
    </source>
</reference>
<evidence type="ECO:0000313" key="2">
    <source>
        <dbReference type="EMBL" id="KRZ64925.1"/>
    </source>
</evidence>
<evidence type="ECO:0000313" key="3">
    <source>
        <dbReference type="Proteomes" id="UP000054843"/>
    </source>
</evidence>
<organism evidence="1 3">
    <name type="scientific">Trichinella papuae</name>
    <dbReference type="NCBI Taxonomy" id="268474"/>
    <lineage>
        <taxon>Eukaryota</taxon>
        <taxon>Metazoa</taxon>
        <taxon>Ecdysozoa</taxon>
        <taxon>Nematoda</taxon>
        <taxon>Enoplea</taxon>
        <taxon>Dorylaimia</taxon>
        <taxon>Trichinellida</taxon>
        <taxon>Trichinellidae</taxon>
        <taxon>Trichinella</taxon>
    </lineage>
</organism>
<sequence length="45" mass="5352">MYMSFILNISRQKIPDARRYLMFDSSVFGMSHYNRQATAVPWNAH</sequence>
<accession>A0A0V1LXQ5</accession>